<gene>
    <name evidence="3" type="ORF">SMD27_04285</name>
</gene>
<evidence type="ECO:0000259" key="2">
    <source>
        <dbReference type="Pfam" id="PF00248"/>
    </source>
</evidence>
<dbReference type="InterPro" id="IPR050523">
    <property type="entry name" value="AKR_Detox_Biosynth"/>
</dbReference>
<dbReference type="RefSeq" id="WP_320507084.1">
    <property type="nucleotide sequence ID" value="NZ_JAXCLW010000001.1"/>
</dbReference>
<dbReference type="SUPFAM" id="SSF51430">
    <property type="entry name" value="NAD(P)-linked oxidoreductase"/>
    <property type="match status" value="1"/>
</dbReference>
<feature type="domain" description="NADP-dependent oxidoreductase" evidence="2">
    <location>
        <begin position="16"/>
        <end position="337"/>
    </location>
</feature>
<dbReference type="PANTHER" id="PTHR43364:SF4">
    <property type="entry name" value="NAD(P)-LINKED OXIDOREDUCTASE SUPERFAMILY PROTEIN"/>
    <property type="match status" value="1"/>
</dbReference>
<dbReference type="InterPro" id="IPR036812">
    <property type="entry name" value="NAD(P)_OxRdtase_dom_sf"/>
</dbReference>
<dbReference type="Gene3D" id="3.20.20.100">
    <property type="entry name" value="NADP-dependent oxidoreductase domain"/>
    <property type="match status" value="1"/>
</dbReference>
<evidence type="ECO:0000313" key="3">
    <source>
        <dbReference type="EMBL" id="MDY0882051.1"/>
    </source>
</evidence>
<protein>
    <submittedName>
        <fullName evidence="3">NADP(H)-dependent aldo-keto reductase</fullName>
    </submittedName>
</protein>
<dbReference type="InterPro" id="IPR023210">
    <property type="entry name" value="NADP_OxRdtase_dom"/>
</dbReference>
<comment type="caution">
    <text evidence="3">The sequence shown here is derived from an EMBL/GenBank/DDBJ whole genome shotgun (WGS) entry which is preliminary data.</text>
</comment>
<proteinExistence type="predicted"/>
<sequence>MEYRRLGRSDLRVSVICLGTMTFGEQNSEADGHQQMDYALDHGVNFFDTAEMYAVPPRRETYGRTEEIIGTWFKSRGKRDKVVLASKIVGPDERFPYVRDGNLRFDRKNIQAAVDASLKRLQTDYIDLYQLHWPEREVNVFGQLLYKHNENQDWTPFEETLDALQEVVKAGKVRQVGLSNETAWGAMSWLKLAEQGKGPRMASIQNAYSLLNRAFEVGVAEVAIREDCGLLAFSPLGMGVLSGKYLDGAEPAGARLTLYGFFKRYRSARGEAATKAYVNLARRHGLDPAQMALAFINSRRFVTANIIGATTMEQLKSNIASADLKLSDDVLTEIDALHHEHTIPCP</sequence>
<dbReference type="Proteomes" id="UP001279642">
    <property type="component" value="Unassembled WGS sequence"/>
</dbReference>
<dbReference type="PRINTS" id="PR00069">
    <property type="entry name" value="ALDKETRDTASE"/>
</dbReference>
<accession>A0ABU5E874</accession>
<organism evidence="3 4">
    <name type="scientific">Dongia soli</name>
    <dbReference type="NCBI Taxonomy" id="600628"/>
    <lineage>
        <taxon>Bacteria</taxon>
        <taxon>Pseudomonadati</taxon>
        <taxon>Pseudomonadota</taxon>
        <taxon>Alphaproteobacteria</taxon>
        <taxon>Rhodospirillales</taxon>
        <taxon>Dongiaceae</taxon>
        <taxon>Dongia</taxon>
    </lineage>
</organism>
<dbReference type="NCBIfam" id="NF007912">
    <property type="entry name" value="PRK10625.1"/>
    <property type="match status" value="1"/>
</dbReference>
<keyword evidence="4" id="KW-1185">Reference proteome</keyword>
<evidence type="ECO:0000256" key="1">
    <source>
        <dbReference type="ARBA" id="ARBA00023002"/>
    </source>
</evidence>
<dbReference type="PANTHER" id="PTHR43364">
    <property type="entry name" value="NADH-SPECIFIC METHYLGLYOXAL REDUCTASE-RELATED"/>
    <property type="match status" value="1"/>
</dbReference>
<keyword evidence="1" id="KW-0560">Oxidoreductase</keyword>
<dbReference type="InterPro" id="IPR020471">
    <property type="entry name" value="AKR"/>
</dbReference>
<name>A0ABU5E874_9PROT</name>
<dbReference type="CDD" id="cd19094">
    <property type="entry name" value="AKR_Tas-like"/>
    <property type="match status" value="1"/>
</dbReference>
<dbReference type="Pfam" id="PF00248">
    <property type="entry name" value="Aldo_ket_red"/>
    <property type="match status" value="1"/>
</dbReference>
<dbReference type="EMBL" id="JAXCLW010000001">
    <property type="protein sequence ID" value="MDY0882051.1"/>
    <property type="molecule type" value="Genomic_DNA"/>
</dbReference>
<reference evidence="3 4" key="1">
    <citation type="journal article" date="2016" name="Antonie Van Leeuwenhoek">
        <title>Dongia soli sp. nov., isolated from soil from Dokdo, Korea.</title>
        <authorList>
            <person name="Kim D.U."/>
            <person name="Lee H."/>
            <person name="Kim H."/>
            <person name="Kim S.G."/>
            <person name="Ka J.O."/>
        </authorList>
    </citation>
    <scope>NUCLEOTIDE SEQUENCE [LARGE SCALE GENOMIC DNA]</scope>
    <source>
        <strain evidence="3 4">D78</strain>
    </source>
</reference>
<evidence type="ECO:0000313" key="4">
    <source>
        <dbReference type="Proteomes" id="UP001279642"/>
    </source>
</evidence>